<proteinExistence type="predicted"/>
<name>A0A8S1BE00_ARCPL</name>
<protein>
    <submittedName>
        <fullName evidence="2">Uncharacterized protein</fullName>
    </submittedName>
</protein>
<evidence type="ECO:0000256" key="1">
    <source>
        <dbReference type="SAM" id="MobiDB-lite"/>
    </source>
</evidence>
<dbReference type="OrthoDB" id="7353814at2759"/>
<gene>
    <name evidence="2" type="ORF">APLA_LOCUS15523</name>
</gene>
<reference evidence="2 3" key="1">
    <citation type="submission" date="2020-04" db="EMBL/GenBank/DDBJ databases">
        <authorList>
            <person name="Wallbank WR R."/>
            <person name="Pardo Diaz C."/>
            <person name="Kozak K."/>
            <person name="Martin S."/>
            <person name="Jiggins C."/>
            <person name="Moest M."/>
            <person name="Warren A I."/>
            <person name="Byers J.R.P. K."/>
            <person name="Montejo-Kovacevich G."/>
            <person name="Yen C E."/>
        </authorList>
    </citation>
    <scope>NUCLEOTIDE SEQUENCE [LARGE SCALE GENOMIC DNA]</scope>
</reference>
<organism evidence="2 3">
    <name type="scientific">Arctia plantaginis</name>
    <name type="common">Wood tiger moth</name>
    <name type="synonym">Phalaena plantaginis</name>
    <dbReference type="NCBI Taxonomy" id="874455"/>
    <lineage>
        <taxon>Eukaryota</taxon>
        <taxon>Metazoa</taxon>
        <taxon>Ecdysozoa</taxon>
        <taxon>Arthropoda</taxon>
        <taxon>Hexapoda</taxon>
        <taxon>Insecta</taxon>
        <taxon>Pterygota</taxon>
        <taxon>Neoptera</taxon>
        <taxon>Endopterygota</taxon>
        <taxon>Lepidoptera</taxon>
        <taxon>Glossata</taxon>
        <taxon>Ditrysia</taxon>
        <taxon>Noctuoidea</taxon>
        <taxon>Erebidae</taxon>
        <taxon>Arctiinae</taxon>
        <taxon>Arctia</taxon>
    </lineage>
</organism>
<dbReference type="Proteomes" id="UP000494106">
    <property type="component" value="Unassembled WGS sequence"/>
</dbReference>
<keyword evidence="3" id="KW-1185">Reference proteome</keyword>
<accession>A0A8S1BE00</accession>
<dbReference type="AlphaFoldDB" id="A0A8S1BE00"/>
<comment type="caution">
    <text evidence="2">The sequence shown here is derived from an EMBL/GenBank/DDBJ whole genome shotgun (WGS) entry which is preliminary data.</text>
</comment>
<dbReference type="EMBL" id="CADEBC010000587">
    <property type="protein sequence ID" value="CAB3256734.1"/>
    <property type="molecule type" value="Genomic_DNA"/>
</dbReference>
<evidence type="ECO:0000313" key="2">
    <source>
        <dbReference type="EMBL" id="CAB3256734.1"/>
    </source>
</evidence>
<feature type="region of interest" description="Disordered" evidence="1">
    <location>
        <begin position="97"/>
        <end position="123"/>
    </location>
</feature>
<sequence length="175" mass="19344">MRFQGAGDPKGISHPVTKKGPSIPISNVSYNIESVNNSGLEVLKIAILLKPTKVVFSHKKEGGSSEELRTVVAYQNPFTGDYCVHKSRLGANGYVNNLQPDSPDSGVSDEYEPLNPETMSPRPSLAHVKHEKMPNGVLAVPVPQPEPEVKIPISSDYEDNSLNKTWNWNYKEYQI</sequence>
<evidence type="ECO:0000313" key="3">
    <source>
        <dbReference type="Proteomes" id="UP000494106"/>
    </source>
</evidence>